<evidence type="ECO:0000313" key="2">
    <source>
        <dbReference type="Proteomes" id="UP000009168"/>
    </source>
</evidence>
<accession>W7X694</accession>
<dbReference type="KEGG" id="tet:TTHERM_000035711"/>
<proteinExistence type="predicted"/>
<dbReference type="InParanoid" id="W7X694"/>
<dbReference type="EMBL" id="GG662720">
    <property type="protein sequence ID" value="EWS74885.1"/>
    <property type="molecule type" value="Genomic_DNA"/>
</dbReference>
<dbReference type="Proteomes" id="UP000009168">
    <property type="component" value="Unassembled WGS sequence"/>
</dbReference>
<keyword evidence="2" id="KW-1185">Reference proteome</keyword>
<dbReference type="AlphaFoldDB" id="W7X694"/>
<reference evidence="2" key="1">
    <citation type="journal article" date="2006" name="PLoS Biol.">
        <title>Macronuclear genome sequence of the ciliate Tetrahymena thermophila, a model eukaryote.</title>
        <authorList>
            <person name="Eisen J.A."/>
            <person name="Coyne R.S."/>
            <person name="Wu M."/>
            <person name="Wu D."/>
            <person name="Thiagarajan M."/>
            <person name="Wortman J.R."/>
            <person name="Badger J.H."/>
            <person name="Ren Q."/>
            <person name="Amedeo P."/>
            <person name="Jones K.M."/>
            <person name="Tallon L.J."/>
            <person name="Delcher A.L."/>
            <person name="Salzberg S.L."/>
            <person name="Silva J.C."/>
            <person name="Haas B.J."/>
            <person name="Majoros W.H."/>
            <person name="Farzad M."/>
            <person name="Carlton J.M."/>
            <person name="Smith R.K. Jr."/>
            <person name="Garg J."/>
            <person name="Pearlman R.E."/>
            <person name="Karrer K.M."/>
            <person name="Sun L."/>
            <person name="Manning G."/>
            <person name="Elde N.C."/>
            <person name="Turkewitz A.P."/>
            <person name="Asai D.J."/>
            <person name="Wilkes D.E."/>
            <person name="Wang Y."/>
            <person name="Cai H."/>
            <person name="Collins K."/>
            <person name="Stewart B.A."/>
            <person name="Lee S.R."/>
            <person name="Wilamowska K."/>
            <person name="Weinberg Z."/>
            <person name="Ruzzo W.L."/>
            <person name="Wloga D."/>
            <person name="Gaertig J."/>
            <person name="Frankel J."/>
            <person name="Tsao C.-C."/>
            <person name="Gorovsky M.A."/>
            <person name="Keeling P.J."/>
            <person name="Waller R.F."/>
            <person name="Patron N.J."/>
            <person name="Cherry J.M."/>
            <person name="Stover N.A."/>
            <person name="Krieger C.J."/>
            <person name="del Toro C."/>
            <person name="Ryder H.F."/>
            <person name="Williamson S.C."/>
            <person name="Barbeau R.A."/>
            <person name="Hamilton E.P."/>
            <person name="Orias E."/>
        </authorList>
    </citation>
    <scope>NUCLEOTIDE SEQUENCE [LARGE SCALE GENOMIC DNA]</scope>
    <source>
        <strain evidence="2">SB210</strain>
    </source>
</reference>
<organism evidence="1 2">
    <name type="scientific">Tetrahymena thermophila (strain SB210)</name>
    <dbReference type="NCBI Taxonomy" id="312017"/>
    <lineage>
        <taxon>Eukaryota</taxon>
        <taxon>Sar</taxon>
        <taxon>Alveolata</taxon>
        <taxon>Ciliophora</taxon>
        <taxon>Intramacronucleata</taxon>
        <taxon>Oligohymenophorea</taxon>
        <taxon>Hymenostomatida</taxon>
        <taxon>Tetrahymenina</taxon>
        <taxon>Tetrahymenidae</taxon>
        <taxon>Tetrahymena</taxon>
    </lineage>
</organism>
<dbReference type="RefSeq" id="XP_012652598.1">
    <property type="nucleotide sequence ID" value="XM_012797144.1"/>
</dbReference>
<gene>
    <name evidence="1" type="ORF">TTHERM_000035711</name>
</gene>
<name>W7X694_TETTS</name>
<dbReference type="GeneID" id="24436925"/>
<sequence length="64" mass="7657">MSQMQSLHGIVRAMTLVQKRYLLKINYKFLAENFRIHNRDLLNTLMLMMNSLKSLKINITNYKI</sequence>
<protein>
    <submittedName>
        <fullName evidence="1">Uncharacterized protein</fullName>
    </submittedName>
</protein>
<evidence type="ECO:0000313" key="1">
    <source>
        <dbReference type="EMBL" id="EWS74885.1"/>
    </source>
</evidence>